<evidence type="ECO:0000313" key="2">
    <source>
        <dbReference type="Proteomes" id="UP000002027"/>
    </source>
</evidence>
<protein>
    <submittedName>
        <fullName evidence="1">Uncharacterized protein</fullName>
    </submittedName>
</protein>
<reference evidence="2" key="1">
    <citation type="submission" date="2009-11" db="EMBL/GenBank/DDBJ databases">
        <title>The complete chromosome 2 of Sphaerobacter thermophilus DSM 20745.</title>
        <authorList>
            <person name="Lucas S."/>
            <person name="Copeland A."/>
            <person name="Lapidus A."/>
            <person name="Glavina del Rio T."/>
            <person name="Dalin E."/>
            <person name="Tice H."/>
            <person name="Bruce D."/>
            <person name="Goodwin L."/>
            <person name="Pitluck S."/>
            <person name="Kyrpides N."/>
            <person name="Mavromatis K."/>
            <person name="Ivanova N."/>
            <person name="Mikhailova N."/>
            <person name="LaButti K.M."/>
            <person name="Clum A."/>
            <person name="Sun H.I."/>
            <person name="Brettin T."/>
            <person name="Detter J.C."/>
            <person name="Han C."/>
            <person name="Larimer F."/>
            <person name="Land M."/>
            <person name="Hauser L."/>
            <person name="Markowitz V."/>
            <person name="Cheng J.F."/>
            <person name="Hugenholtz P."/>
            <person name="Woyke T."/>
            <person name="Wu D."/>
            <person name="Steenblock K."/>
            <person name="Schneider S."/>
            <person name="Pukall R."/>
            <person name="Goeker M."/>
            <person name="Klenk H.P."/>
            <person name="Eisen J.A."/>
        </authorList>
    </citation>
    <scope>NUCLEOTIDE SEQUENCE [LARGE SCALE GENOMIC DNA]</scope>
    <source>
        <strain evidence="2">ATCC 49802 / DSM 20745 / S 6022</strain>
    </source>
</reference>
<organism evidence="1 2">
    <name type="scientific">Sphaerobacter thermophilus (strain ATCC 49802 / DSM 20745 / KCCM 41009 / NCIMB 13125 / S 6022)</name>
    <dbReference type="NCBI Taxonomy" id="479434"/>
    <lineage>
        <taxon>Bacteria</taxon>
        <taxon>Pseudomonadati</taxon>
        <taxon>Thermomicrobiota</taxon>
        <taxon>Thermomicrobia</taxon>
        <taxon>Sphaerobacterales</taxon>
        <taxon>Sphaerobacterineae</taxon>
        <taxon>Sphaerobacteraceae</taxon>
        <taxon>Sphaerobacter</taxon>
    </lineage>
</organism>
<reference evidence="1 2" key="2">
    <citation type="journal article" date="2010" name="Stand. Genomic Sci.">
        <title>Complete genome sequence of Desulfohalobium retbaense type strain (HR(100)).</title>
        <authorList>
            <person name="Spring S."/>
            <person name="Nolan M."/>
            <person name="Lapidus A."/>
            <person name="Glavina Del Rio T."/>
            <person name="Copeland A."/>
            <person name="Tice H."/>
            <person name="Cheng J.F."/>
            <person name="Lucas S."/>
            <person name="Land M."/>
            <person name="Chen F."/>
            <person name="Bruce D."/>
            <person name="Goodwin L."/>
            <person name="Pitluck S."/>
            <person name="Ivanova N."/>
            <person name="Mavromatis K."/>
            <person name="Mikhailova N."/>
            <person name="Pati A."/>
            <person name="Chen A."/>
            <person name="Palaniappan K."/>
            <person name="Hauser L."/>
            <person name="Chang Y.J."/>
            <person name="Jeffries C.D."/>
            <person name="Munk C."/>
            <person name="Kiss H."/>
            <person name="Chain P."/>
            <person name="Han C."/>
            <person name="Brettin T."/>
            <person name="Detter J.C."/>
            <person name="Schuler E."/>
            <person name="Goker M."/>
            <person name="Rohde M."/>
            <person name="Bristow J."/>
            <person name="Eisen J.A."/>
            <person name="Markowitz V."/>
            <person name="Hugenholtz P."/>
            <person name="Kyrpides N.C."/>
            <person name="Klenk H.P."/>
        </authorList>
    </citation>
    <scope>NUCLEOTIDE SEQUENCE [LARGE SCALE GENOMIC DNA]</scope>
    <source>
        <strain evidence="2">ATCC 49802 / DSM 20745 / S 6022</strain>
    </source>
</reference>
<keyword evidence="2" id="KW-1185">Reference proteome</keyword>
<evidence type="ECO:0000313" key="1">
    <source>
        <dbReference type="EMBL" id="ACZ40865.1"/>
    </source>
</evidence>
<gene>
    <name evidence="1" type="ordered locus">Sthe_3466</name>
</gene>
<dbReference type="HOGENOM" id="CLU_2332225_0_0_0"/>
<dbReference type="InParanoid" id="D1CAM2"/>
<proteinExistence type="predicted"/>
<dbReference type="Proteomes" id="UP000002027">
    <property type="component" value="Chromosome 2"/>
</dbReference>
<dbReference type="KEGG" id="sti:Sthe_3466"/>
<dbReference type="EMBL" id="CP001824">
    <property type="protein sequence ID" value="ACZ40865.1"/>
    <property type="molecule type" value="Genomic_DNA"/>
</dbReference>
<dbReference type="AlphaFoldDB" id="D1CAM2"/>
<accession>D1CAM2</accession>
<dbReference type="RefSeq" id="WP_012873900.1">
    <property type="nucleotide sequence ID" value="NC_013524.1"/>
</dbReference>
<dbReference type="STRING" id="479434.Sthe_3466"/>
<name>D1CAM2_SPHTD</name>
<sequence>MMRYGGTTRLRPREVLARARDYFQGEVGLDLSDESRLHIRFVGGGGWVTVTVRGTGQGTALTMEVSEFDREAQDFLASLPPPASRLRRFWGSWRRRER</sequence>